<evidence type="ECO:0000256" key="1">
    <source>
        <dbReference type="SAM" id="MobiDB-lite"/>
    </source>
</evidence>
<accession>A0A550BTT1</accession>
<comment type="caution">
    <text evidence="2">The sequence shown here is derived from an EMBL/GenBank/DDBJ whole genome shotgun (WGS) entry which is preliminary data.</text>
</comment>
<dbReference type="Proteomes" id="UP000320762">
    <property type="component" value="Unassembled WGS sequence"/>
</dbReference>
<gene>
    <name evidence="2" type="ORF">BD626DRAFT_576257</name>
</gene>
<reference evidence="2 3" key="1">
    <citation type="journal article" date="2019" name="New Phytol.">
        <title>Comparative genomics reveals unique wood-decay strategies and fruiting body development in the Schizophyllaceae.</title>
        <authorList>
            <person name="Almasi E."/>
            <person name="Sahu N."/>
            <person name="Krizsan K."/>
            <person name="Balint B."/>
            <person name="Kovacs G.M."/>
            <person name="Kiss B."/>
            <person name="Cseklye J."/>
            <person name="Drula E."/>
            <person name="Henrissat B."/>
            <person name="Nagy I."/>
            <person name="Chovatia M."/>
            <person name="Adam C."/>
            <person name="LaButti K."/>
            <person name="Lipzen A."/>
            <person name="Riley R."/>
            <person name="Grigoriev I.V."/>
            <person name="Nagy L.G."/>
        </authorList>
    </citation>
    <scope>NUCLEOTIDE SEQUENCE [LARGE SCALE GENOMIC DNA]</scope>
    <source>
        <strain evidence="2 3">NL-1724</strain>
    </source>
</reference>
<keyword evidence="3" id="KW-1185">Reference proteome</keyword>
<organism evidence="2 3">
    <name type="scientific">Schizophyllum amplum</name>
    <dbReference type="NCBI Taxonomy" id="97359"/>
    <lineage>
        <taxon>Eukaryota</taxon>
        <taxon>Fungi</taxon>
        <taxon>Dikarya</taxon>
        <taxon>Basidiomycota</taxon>
        <taxon>Agaricomycotina</taxon>
        <taxon>Agaricomycetes</taxon>
        <taxon>Agaricomycetidae</taxon>
        <taxon>Agaricales</taxon>
        <taxon>Schizophyllaceae</taxon>
        <taxon>Schizophyllum</taxon>
    </lineage>
</organism>
<feature type="compositionally biased region" description="Acidic residues" evidence="1">
    <location>
        <begin position="73"/>
        <end position="89"/>
    </location>
</feature>
<dbReference type="OrthoDB" id="2655993at2759"/>
<proteinExistence type="predicted"/>
<name>A0A550BTT1_9AGAR</name>
<dbReference type="SUPFAM" id="SSF52047">
    <property type="entry name" value="RNI-like"/>
    <property type="match status" value="1"/>
</dbReference>
<evidence type="ECO:0000313" key="3">
    <source>
        <dbReference type="Proteomes" id="UP000320762"/>
    </source>
</evidence>
<evidence type="ECO:0000313" key="2">
    <source>
        <dbReference type="EMBL" id="TRM55957.1"/>
    </source>
</evidence>
<dbReference type="AlphaFoldDB" id="A0A550BTT1"/>
<dbReference type="InterPro" id="IPR032675">
    <property type="entry name" value="LRR_dom_sf"/>
</dbReference>
<protein>
    <recommendedName>
        <fullName evidence="4">F-box domain-containing protein</fullName>
    </recommendedName>
</protein>
<sequence>MHSPNPLDIAELVDIVLEYLSMYDASIILARARCVNRLWCSSATHRLWRKVDLSAVLRLLPRDAWFIYEDDGRDDEDDGRDDEDSDGDIQMDKPPSRHMVAYERGEYSHRSDDFENPTFVLRRLITEDEWSALLPFTRHVKFLYTIGGPGDPDALPSLKGISFEAVVVYDLLSRCLPSFQLFPQLEELVVLDYGNNPESMRLFDSDVLRVMRMEMDTTDGDAAACLSALTDVKHGLCPVQYLVIDNSLVDQSDASAPSALGNALRACDCLQRLHIDSLQMEGWCTVAAMPFLTELFVVDMGTYCDLLPSSAFIPAPLAFPILRTLCLELGMDIYYFSLLLRMRDGIPWELEKLHMPAQVDVCGNSARTMFNLIQAYVSAGTLESLIINCAAEPETDLPFDCIEPLLGFSNLTFLYVYTSFDCEPHFQALDRWEVNIIAGSFPRMRELHLSLKFPVTSLVAFAQFCPELEALKVGAFVDRDLDYVDAAATCAGRSCQSMKLKRLDVGARLHEQEGPEKVAAVAFLKGIFPAARFVHSDDIIRGGEYFK</sequence>
<feature type="region of interest" description="Disordered" evidence="1">
    <location>
        <begin position="73"/>
        <end position="95"/>
    </location>
</feature>
<evidence type="ECO:0008006" key="4">
    <source>
        <dbReference type="Google" id="ProtNLM"/>
    </source>
</evidence>
<dbReference type="EMBL" id="VDMD01000084">
    <property type="protein sequence ID" value="TRM55957.1"/>
    <property type="molecule type" value="Genomic_DNA"/>
</dbReference>
<dbReference type="Gene3D" id="3.80.10.10">
    <property type="entry name" value="Ribonuclease Inhibitor"/>
    <property type="match status" value="1"/>
</dbReference>